<protein>
    <submittedName>
        <fullName evidence="2">Uncharacterized protein</fullName>
    </submittedName>
</protein>
<dbReference type="EMBL" id="CCKQ01005310">
    <property type="protein sequence ID" value="CDW76473.1"/>
    <property type="molecule type" value="Genomic_DNA"/>
</dbReference>
<keyword evidence="1" id="KW-0732">Signal</keyword>
<sequence>MKLKLFILLLLLRISLQHIVTYTVSNPNPYSVDVLKSYTLLEGLLSPQCLTVKYQNRIIPYDGVFAKRALLHPRAYLQLPPYASYSLDIDISFVYDLTKLGAYEVIVPIHVGGDGVRARLSIPQNVGIKNDQCYPMEPIEVLQQTSHARFLITTENIPDLSVGRLRASGMSEAQAVGYSRRQSIVTPGVDEFDTFDYQDGEGPLLSLWLKNHSISKMVQNFALAFQSGPLLGSNVSAYNAEMPVSTYYWQKYIYLRYRAYSENLVTALGYNSFPGTVAHQLSIINCVFHDSKYYRNQITESSLGQYNLREWSARALLEGGASYNTILDEFSCCNTEEIICGDQRLYLSVKGQSGQLKQHETSASFQIQIIVGGASKFYSFQTYQIKWIIGDKPLLKKADTAFQGQNYWKLYKYKITLTVQEISLLGINQSQMSSSDESVSLIFLIYCKMCDTNQFYILRPLIFQNHKHIKALSLPST</sequence>
<name>A0A078A4P2_STYLE</name>
<feature type="chain" id="PRO_5001729254" evidence="1">
    <location>
        <begin position="18"/>
        <end position="477"/>
    </location>
</feature>
<dbReference type="AlphaFoldDB" id="A0A078A4P2"/>
<organism evidence="2 3">
    <name type="scientific">Stylonychia lemnae</name>
    <name type="common">Ciliate</name>
    <dbReference type="NCBI Taxonomy" id="5949"/>
    <lineage>
        <taxon>Eukaryota</taxon>
        <taxon>Sar</taxon>
        <taxon>Alveolata</taxon>
        <taxon>Ciliophora</taxon>
        <taxon>Intramacronucleata</taxon>
        <taxon>Spirotrichea</taxon>
        <taxon>Stichotrichia</taxon>
        <taxon>Sporadotrichida</taxon>
        <taxon>Oxytrichidae</taxon>
        <taxon>Stylonychinae</taxon>
        <taxon>Stylonychia</taxon>
    </lineage>
</organism>
<feature type="signal peptide" evidence="1">
    <location>
        <begin position="1"/>
        <end position="17"/>
    </location>
</feature>
<proteinExistence type="predicted"/>
<evidence type="ECO:0000256" key="1">
    <source>
        <dbReference type="SAM" id="SignalP"/>
    </source>
</evidence>
<dbReference type="InParanoid" id="A0A078A4P2"/>
<dbReference type="Gene3D" id="2.60.40.2970">
    <property type="match status" value="1"/>
</dbReference>
<dbReference type="Proteomes" id="UP000039865">
    <property type="component" value="Unassembled WGS sequence"/>
</dbReference>
<accession>A0A078A4P2</accession>
<evidence type="ECO:0000313" key="2">
    <source>
        <dbReference type="EMBL" id="CDW76473.1"/>
    </source>
</evidence>
<reference evidence="2 3" key="1">
    <citation type="submission" date="2014-06" db="EMBL/GenBank/DDBJ databases">
        <authorList>
            <person name="Swart Estienne"/>
        </authorList>
    </citation>
    <scope>NUCLEOTIDE SEQUENCE [LARGE SCALE GENOMIC DNA]</scope>
    <source>
        <strain evidence="2 3">130c</strain>
    </source>
</reference>
<evidence type="ECO:0000313" key="3">
    <source>
        <dbReference type="Proteomes" id="UP000039865"/>
    </source>
</evidence>
<keyword evidence="3" id="KW-1185">Reference proteome</keyword>
<gene>
    <name evidence="2" type="primary">Contig15384.g16397</name>
    <name evidence="2" type="ORF">STYLEM_5474</name>
</gene>